<dbReference type="InterPro" id="IPR003141">
    <property type="entry name" value="Pol/His_phosphatase_N"/>
</dbReference>
<evidence type="ECO:0000313" key="2">
    <source>
        <dbReference type="EMBL" id="MBV7273628.1"/>
    </source>
</evidence>
<gene>
    <name evidence="2" type="ORF">I6U48_11970</name>
</gene>
<dbReference type="PANTHER" id="PTHR36928:SF1">
    <property type="entry name" value="PHOSPHATASE YCDX-RELATED"/>
    <property type="match status" value="1"/>
</dbReference>
<dbReference type="GO" id="GO:0005829">
    <property type="term" value="C:cytosol"/>
    <property type="evidence" value="ECO:0007669"/>
    <property type="project" value="TreeGrafter"/>
</dbReference>
<organism evidence="2 3">
    <name type="scientific">Clostridium thailandense</name>
    <dbReference type="NCBI Taxonomy" id="2794346"/>
    <lineage>
        <taxon>Bacteria</taxon>
        <taxon>Bacillati</taxon>
        <taxon>Bacillota</taxon>
        <taxon>Clostridia</taxon>
        <taxon>Eubacteriales</taxon>
        <taxon>Clostridiaceae</taxon>
        <taxon>Clostridium</taxon>
    </lineage>
</organism>
<dbReference type="SMART" id="SM00481">
    <property type="entry name" value="POLIIIAc"/>
    <property type="match status" value="1"/>
</dbReference>
<proteinExistence type="predicted"/>
<dbReference type="PANTHER" id="PTHR36928">
    <property type="entry name" value="PHOSPHATASE YCDX-RELATED"/>
    <property type="match status" value="1"/>
</dbReference>
<dbReference type="AlphaFoldDB" id="A0A949TZC3"/>
<dbReference type="Proteomes" id="UP000694308">
    <property type="component" value="Unassembled WGS sequence"/>
</dbReference>
<protein>
    <submittedName>
        <fullName evidence="2">PHP domain-containing protein</fullName>
    </submittedName>
</protein>
<dbReference type="GO" id="GO:0008270">
    <property type="term" value="F:zinc ion binding"/>
    <property type="evidence" value="ECO:0007669"/>
    <property type="project" value="TreeGrafter"/>
</dbReference>
<comment type="caution">
    <text evidence="2">The sequence shown here is derived from an EMBL/GenBank/DDBJ whole genome shotgun (WGS) entry which is preliminary data.</text>
</comment>
<dbReference type="RefSeq" id="WP_218320697.1">
    <property type="nucleotide sequence ID" value="NZ_JAEEGC010000051.1"/>
</dbReference>
<feature type="domain" description="Polymerase/histidinol phosphatase N-terminal" evidence="1">
    <location>
        <begin position="9"/>
        <end position="88"/>
    </location>
</feature>
<evidence type="ECO:0000313" key="3">
    <source>
        <dbReference type="Proteomes" id="UP000694308"/>
    </source>
</evidence>
<sequence length="255" mass="29764">MDLSEMSFMDLHNHTTWSDGAHTPEEIIQNAIVNSVTAVGISDHFQTDKCDSVRSKDLQKYIEDINRLKEKYKNKIEILAGIEICMNKELCDLKNLPYEYLNKLDFVLLEYIDFFKHSVKFSEIGEYTSKLTCKIGLAHTNILNSCKIYGLNYVINTLKDHNLFWELNVNDGYDYFDEVVKTIDSWRTSRLLKKLKKNNIQMSVGSDTHSLDYYDIDKLKIGNMIAKHQSIKILKYDFSISKLMHVNKHLTHYST</sequence>
<keyword evidence="3" id="KW-1185">Reference proteome</keyword>
<dbReference type="EMBL" id="JAEEGC010000051">
    <property type="protein sequence ID" value="MBV7273628.1"/>
    <property type="molecule type" value="Genomic_DNA"/>
</dbReference>
<evidence type="ECO:0000259" key="1">
    <source>
        <dbReference type="SMART" id="SM00481"/>
    </source>
</evidence>
<dbReference type="InterPro" id="IPR004013">
    <property type="entry name" value="PHP_dom"/>
</dbReference>
<dbReference type="InterPro" id="IPR050243">
    <property type="entry name" value="PHP_phosphatase"/>
</dbReference>
<accession>A0A949TZC3</accession>
<dbReference type="GO" id="GO:0042578">
    <property type="term" value="F:phosphoric ester hydrolase activity"/>
    <property type="evidence" value="ECO:0007669"/>
    <property type="project" value="TreeGrafter"/>
</dbReference>
<reference evidence="2" key="1">
    <citation type="submission" date="2020-12" db="EMBL/GenBank/DDBJ databases">
        <title>Clostridium thailandense sp. nov., a novel acetogenic bacterium isolated from peat land soil in Thailand.</title>
        <authorList>
            <person name="Chaikitkaew S."/>
            <person name="Birkeland N.K."/>
        </authorList>
    </citation>
    <scope>NUCLEOTIDE SEQUENCE</scope>
    <source>
        <strain evidence="2">PL3</strain>
    </source>
</reference>
<dbReference type="Pfam" id="PF02811">
    <property type="entry name" value="PHP"/>
    <property type="match status" value="1"/>
</dbReference>
<name>A0A949TZC3_9CLOT</name>